<dbReference type="Pfam" id="PF22597">
    <property type="entry name" value="DYN_lid"/>
    <property type="match status" value="1"/>
</dbReference>
<dbReference type="GO" id="GO:0005524">
    <property type="term" value="F:ATP binding"/>
    <property type="evidence" value="ECO:0007669"/>
    <property type="project" value="UniProtKB-KW"/>
</dbReference>
<keyword evidence="5" id="KW-0547">Nucleotide-binding</keyword>
<reference evidence="18" key="1">
    <citation type="journal article" date="2023" name="IScience">
        <title>Live-bearing cockroach genome reveals convergent evolutionary mechanisms linked to viviparity in insects and beyond.</title>
        <authorList>
            <person name="Fouks B."/>
            <person name="Harrison M.C."/>
            <person name="Mikhailova A.A."/>
            <person name="Marchal E."/>
            <person name="English S."/>
            <person name="Carruthers M."/>
            <person name="Jennings E.C."/>
            <person name="Chiamaka E.L."/>
            <person name="Frigard R.A."/>
            <person name="Pippel M."/>
            <person name="Attardo G.M."/>
            <person name="Benoit J.B."/>
            <person name="Bornberg-Bauer E."/>
            <person name="Tobe S.S."/>
        </authorList>
    </citation>
    <scope>NUCLEOTIDE SEQUENCE</scope>
    <source>
        <strain evidence="18">Stay&amp;Tobe</strain>
    </source>
</reference>
<dbReference type="Gene3D" id="1.10.472.130">
    <property type="match status" value="1"/>
</dbReference>
<evidence type="ECO:0000256" key="2">
    <source>
        <dbReference type="ARBA" id="ARBA00008887"/>
    </source>
</evidence>
<dbReference type="FunFam" id="1.20.140.100:FF:000001">
    <property type="entry name" value="dynein heavy chain 17, axonemal"/>
    <property type="match status" value="1"/>
</dbReference>
<evidence type="ECO:0000256" key="3">
    <source>
        <dbReference type="ARBA" id="ARBA00022490"/>
    </source>
</evidence>
<dbReference type="FunFam" id="1.10.287.2620:FF:000002">
    <property type="entry name" value="Dynein heavy chain 2, axonemal"/>
    <property type="match status" value="1"/>
</dbReference>
<comment type="caution">
    <text evidence="18">The sequence shown here is derived from an EMBL/GenBank/DDBJ whole genome shotgun (WGS) entry which is preliminary data.</text>
</comment>
<dbReference type="SUPFAM" id="SSF52540">
    <property type="entry name" value="P-loop containing nucleoside triphosphate hydrolases"/>
    <property type="match status" value="2"/>
</dbReference>
<dbReference type="GO" id="GO:0007018">
    <property type="term" value="P:microtubule-based movement"/>
    <property type="evidence" value="ECO:0007669"/>
    <property type="project" value="InterPro"/>
</dbReference>
<feature type="domain" description="Dynein heavy chain hydrolytic ATP-binding dynein motor region" evidence="15">
    <location>
        <begin position="1118"/>
        <end position="1146"/>
    </location>
</feature>
<keyword evidence="11" id="KW-0206">Cytoskeleton</keyword>
<feature type="domain" description="Dynein 2 heavy chain 1 cytoplasmic ATPase lid" evidence="17">
    <location>
        <begin position="1953"/>
        <end position="2035"/>
    </location>
</feature>
<dbReference type="Gene3D" id="3.40.50.300">
    <property type="entry name" value="P-loop containing nucleotide triphosphate hydrolases"/>
    <property type="match status" value="3"/>
</dbReference>
<name>A0AAD8E8R3_DIPPU</name>
<feature type="non-terminal residue" evidence="18">
    <location>
        <position position="1"/>
    </location>
</feature>
<dbReference type="Pfam" id="PF12774">
    <property type="entry name" value="AAA_6"/>
    <property type="match status" value="2"/>
</dbReference>
<keyword evidence="10" id="KW-0505">Motor protein</keyword>
<keyword evidence="12" id="KW-0966">Cell projection</keyword>
<keyword evidence="6" id="KW-0067">ATP-binding</keyword>
<dbReference type="InterPro" id="IPR043157">
    <property type="entry name" value="Dynein_AAA1S"/>
</dbReference>
<dbReference type="InterPro" id="IPR042228">
    <property type="entry name" value="Dynein_linker_3"/>
</dbReference>
<evidence type="ECO:0000256" key="4">
    <source>
        <dbReference type="ARBA" id="ARBA00022701"/>
    </source>
</evidence>
<evidence type="ECO:0000256" key="5">
    <source>
        <dbReference type="ARBA" id="ARBA00022741"/>
    </source>
</evidence>
<dbReference type="Pfam" id="PF07728">
    <property type="entry name" value="AAA_5"/>
    <property type="match status" value="1"/>
</dbReference>
<keyword evidence="3" id="KW-0963">Cytoplasm</keyword>
<evidence type="ECO:0000256" key="7">
    <source>
        <dbReference type="ARBA" id="ARBA00023017"/>
    </source>
</evidence>
<feature type="domain" description="Dynein heavy chain AAA 5 extension" evidence="16">
    <location>
        <begin position="1608"/>
        <end position="1742"/>
    </location>
</feature>
<dbReference type="GO" id="GO:0030286">
    <property type="term" value="C:dynein complex"/>
    <property type="evidence" value="ECO:0007669"/>
    <property type="project" value="UniProtKB-KW"/>
</dbReference>
<evidence type="ECO:0000259" key="17">
    <source>
        <dbReference type="Pfam" id="PF22597"/>
    </source>
</evidence>
<comment type="similarity">
    <text evidence="2">Belongs to the dynein heavy chain family.</text>
</comment>
<evidence type="ECO:0000259" key="15">
    <source>
        <dbReference type="Pfam" id="PF12774"/>
    </source>
</evidence>
<accession>A0AAD8E8R3</accession>
<dbReference type="Gene3D" id="1.20.920.30">
    <property type="match status" value="1"/>
</dbReference>
<dbReference type="InterPro" id="IPR041466">
    <property type="entry name" value="Dynein_AAA5_ext"/>
</dbReference>
<protein>
    <submittedName>
        <fullName evidence="18">Uncharacterized protein</fullName>
    </submittedName>
</protein>
<keyword evidence="8" id="KW-0175">Coiled coil</keyword>
<evidence type="ECO:0000256" key="9">
    <source>
        <dbReference type="ARBA" id="ARBA00023069"/>
    </source>
</evidence>
<evidence type="ECO:0000259" key="14">
    <source>
        <dbReference type="Pfam" id="PF08393"/>
    </source>
</evidence>
<dbReference type="InterPro" id="IPR054354">
    <property type="entry name" value="DYNC2H1-like_lid"/>
</dbReference>
<dbReference type="Gene3D" id="3.20.180.20">
    <property type="entry name" value="Dynein heavy chain, N-terminal domain 2"/>
    <property type="match status" value="1"/>
</dbReference>
<keyword evidence="7" id="KW-0243">Dynein</keyword>
<dbReference type="PANTHER" id="PTHR22878:SF70">
    <property type="entry name" value="DYNEIN HEAVY CHAIN 2, AXONEMAL"/>
    <property type="match status" value="1"/>
</dbReference>
<dbReference type="PANTHER" id="PTHR22878">
    <property type="entry name" value="DYNEIN HEAVY CHAIN 6, AXONEMAL-LIKE-RELATED"/>
    <property type="match status" value="1"/>
</dbReference>
<gene>
    <name evidence="18" type="ORF">L9F63_023527</name>
</gene>
<comment type="subcellular location">
    <subcellularLocation>
        <location evidence="1">Cytoplasm</location>
        <location evidence="1">Cytoskeleton</location>
        <location evidence="1">Cilium axoneme</location>
    </subcellularLocation>
</comment>
<dbReference type="InterPro" id="IPR026983">
    <property type="entry name" value="DHC"/>
</dbReference>
<dbReference type="GO" id="GO:0051959">
    <property type="term" value="F:dynein light intermediate chain binding"/>
    <property type="evidence" value="ECO:0007669"/>
    <property type="project" value="InterPro"/>
</dbReference>
<dbReference type="InterPro" id="IPR027417">
    <property type="entry name" value="P-loop_NTPase"/>
</dbReference>
<dbReference type="InterPro" id="IPR035699">
    <property type="entry name" value="AAA_6"/>
</dbReference>
<keyword evidence="19" id="KW-1185">Reference proteome</keyword>
<dbReference type="Pfam" id="PF17852">
    <property type="entry name" value="Dynein_AAA_lid"/>
    <property type="match status" value="1"/>
</dbReference>
<evidence type="ECO:0000313" key="18">
    <source>
        <dbReference type="EMBL" id="KAJ9581293.1"/>
    </source>
</evidence>
<dbReference type="InterPro" id="IPR011704">
    <property type="entry name" value="ATPase_dyneun-rel_AAA"/>
</dbReference>
<evidence type="ECO:0000256" key="6">
    <source>
        <dbReference type="ARBA" id="ARBA00022840"/>
    </source>
</evidence>
<dbReference type="Pfam" id="PF12775">
    <property type="entry name" value="AAA_7"/>
    <property type="match status" value="1"/>
</dbReference>
<reference evidence="18" key="2">
    <citation type="submission" date="2023-05" db="EMBL/GenBank/DDBJ databases">
        <authorList>
            <person name="Fouks B."/>
        </authorList>
    </citation>
    <scope>NUCLEOTIDE SEQUENCE</scope>
    <source>
        <strain evidence="18">Stay&amp;Tobe</strain>
        <tissue evidence="18">Testes</tissue>
    </source>
</reference>
<evidence type="ECO:0000256" key="1">
    <source>
        <dbReference type="ARBA" id="ARBA00004430"/>
    </source>
</evidence>
<dbReference type="FunFam" id="1.20.920.30:FF:000002">
    <property type="entry name" value="Dynein axonemal heavy chain 3"/>
    <property type="match status" value="1"/>
</dbReference>
<evidence type="ECO:0000256" key="11">
    <source>
        <dbReference type="ARBA" id="ARBA00023212"/>
    </source>
</evidence>
<evidence type="ECO:0000313" key="19">
    <source>
        <dbReference type="Proteomes" id="UP001233999"/>
    </source>
</evidence>
<dbReference type="Gene3D" id="1.10.287.2620">
    <property type="match status" value="1"/>
</dbReference>
<evidence type="ECO:0000256" key="12">
    <source>
        <dbReference type="ARBA" id="ARBA00023273"/>
    </source>
</evidence>
<dbReference type="GO" id="GO:0045505">
    <property type="term" value="F:dynein intermediate chain binding"/>
    <property type="evidence" value="ECO:0007669"/>
    <property type="project" value="InterPro"/>
</dbReference>
<dbReference type="InterPro" id="IPR042222">
    <property type="entry name" value="Dynein_2_N"/>
</dbReference>
<organism evidence="18 19">
    <name type="scientific">Diploptera punctata</name>
    <name type="common">Pacific beetle cockroach</name>
    <dbReference type="NCBI Taxonomy" id="6984"/>
    <lineage>
        <taxon>Eukaryota</taxon>
        <taxon>Metazoa</taxon>
        <taxon>Ecdysozoa</taxon>
        <taxon>Arthropoda</taxon>
        <taxon>Hexapoda</taxon>
        <taxon>Insecta</taxon>
        <taxon>Pterygota</taxon>
        <taxon>Neoptera</taxon>
        <taxon>Polyneoptera</taxon>
        <taxon>Dictyoptera</taxon>
        <taxon>Blattodea</taxon>
        <taxon>Blaberoidea</taxon>
        <taxon>Blaberidae</taxon>
        <taxon>Diplopterinae</taxon>
        <taxon>Diploptera</taxon>
    </lineage>
</organism>
<proteinExistence type="inferred from homology"/>
<dbReference type="FunFam" id="1.20.58.1120:FF:000007">
    <property type="entry name" value="Dynein heavy chain 4"/>
    <property type="match status" value="1"/>
</dbReference>
<dbReference type="GO" id="GO:0005930">
    <property type="term" value="C:axoneme"/>
    <property type="evidence" value="ECO:0007669"/>
    <property type="project" value="UniProtKB-SubCell"/>
</dbReference>
<dbReference type="Proteomes" id="UP001233999">
    <property type="component" value="Unassembled WGS sequence"/>
</dbReference>
<feature type="domain" description="Dynein heavy chain hydrolytic ATP-binding dynein motor region" evidence="15">
    <location>
        <begin position="1147"/>
        <end position="1432"/>
    </location>
</feature>
<dbReference type="Gene3D" id="1.20.58.1120">
    <property type="match status" value="1"/>
</dbReference>
<evidence type="ECO:0000259" key="13">
    <source>
        <dbReference type="Pfam" id="PF07728"/>
    </source>
</evidence>
<evidence type="ECO:0000259" key="16">
    <source>
        <dbReference type="Pfam" id="PF17852"/>
    </source>
</evidence>
<dbReference type="Gene3D" id="1.10.8.710">
    <property type="match status" value="1"/>
</dbReference>
<evidence type="ECO:0000256" key="8">
    <source>
        <dbReference type="ARBA" id="ARBA00023054"/>
    </source>
</evidence>
<dbReference type="Pfam" id="PF08393">
    <property type="entry name" value="DHC_N2"/>
    <property type="match status" value="1"/>
</dbReference>
<dbReference type="EMBL" id="JASPKZ010007958">
    <property type="protein sequence ID" value="KAJ9581293.1"/>
    <property type="molecule type" value="Genomic_DNA"/>
</dbReference>
<keyword evidence="4" id="KW-0493">Microtubule</keyword>
<dbReference type="InterPro" id="IPR013602">
    <property type="entry name" value="Dynein_heavy_linker"/>
</dbReference>
<dbReference type="GO" id="GO:0005874">
    <property type="term" value="C:microtubule"/>
    <property type="evidence" value="ECO:0007669"/>
    <property type="project" value="UniProtKB-KW"/>
</dbReference>
<feature type="domain" description="ATPase dynein-related AAA" evidence="13">
    <location>
        <begin position="1467"/>
        <end position="1568"/>
    </location>
</feature>
<dbReference type="GO" id="GO:0016887">
    <property type="term" value="F:ATP hydrolysis activity"/>
    <property type="evidence" value="ECO:0007669"/>
    <property type="project" value="InterPro"/>
</dbReference>
<dbReference type="Gene3D" id="1.20.140.100">
    <property type="entry name" value="Dynein heavy chain, N-terminal domain 2"/>
    <property type="match status" value="1"/>
</dbReference>
<sequence length="2126" mass="246752">RIPPHIVTKFSSVNAEIEREVNFLYENTLQSLGTSERIKLSPEKKHHGIRIKEYRKGFSDNYAQYLSTRRFLEQRLLLTHSLMIKVLETSVTHVPSLLNDYTKYRNMGPLSLINWKTNMSNDLRKGENLLQQGLYNKIAKLFLKQGCLDDVPKELWPHFMKCATYIMVNQILQLKRRTLDRVVNMTRDVHKVPYLKIDLVYEQDEGIILIPSQTVIISAFLEVVDDLSLFILTFIIVYFFPQNNKLIYYCRSCEKVGPARVLEHTLEAKQIIQRNILDLYSPIEEYRQELVGRFSPLYDNTLKQNLEVFMSVEIKKFRECCDKIKFLKAFYYKIMELPSNKIFNVVRINQIDVIKNMMMTYSNYSNRILNELLARHQQQNKSTEELMDMGKYMMWATSTFMEHMKDEIYRLIKEFTHLVDMTVFTEEHVTLNTDTVLWLHNIKPVFRQNSELYEQYKLKFEEELTKTTDVLMKKIEDLFPRLNILDMMDDANKVDQYITMIRWFCRKLENFDETITWINKEECLFQFPYSTYPELDELKAIIHPFGELIFLIHKWHRTHKLWMDGDFDFIEAKQAIATTLFHSELVKTQKIYKEKLRQQTTENYPRRFKGNVEDPEFVNLPAPLKLCIKTIDQITDFQKNIGLAKIMCNPALTQRHWDEMSEISGLDLTPDAGTTLRKIINLNLEKYLEKFDVISISAMKEKQLKENLVKMLNEWTEIKFNLVVWKEKEVLVLSQLDEIEAIMDDHLVKTLSMRGSAFVKPFEVEVRNWYLTLVRMIQTIEEWKKVQLEWLYLLPFFSSPDIASEIPEEVLLFHEVDCIYKTLITCVKEDVKVTKVAGVLKTYESLHMCTENLEKINTGLNSYLENKRLYFPSHVLRIHISKKIKFMVERKMTLITFLFFFLSNYEMLEILSKTKNPLEVQAHVNKLFEGVSKLDFDDHLCIRAMFSEQGEKINFLSPVYTKSAKGSVEKWLIEVEKQMIVSVRNEIIKSYSDFAETKHKDWVLEWPEQAMLCVSLIYWTARVHQLLTTNSLDLLKTYYNDLQEQLNEVVAMVCGKLTCVLRLTLRAFIILHSHAKDIVKELINKQVSSSKDFQWLAHLRYYWEQDVKISIINATMNYGYEYLGNTTRLILTPLTERCYQTLVGAHEDLAKAIAIHCIVFNCSRGLNYVTMGKFLKGFASSGFWACFDEFNRIEIEVLSVVGQQILSISQAVRAGLDSVALEGLHLKLNPTCFICVTRNPHQTGCSQLPDNLKVLFRPVAMMVPDSTLISEISLYSYGFKNAAHFALKIVTLCKLCSAQLSSYNHYDYDCDSELWMEMNMTMFEIAISWKHESYELNHPDAADESLIIRSLIDCTVSKLVNEDIAVFEDIISDLFPVCDIFPEADHHHLMNVGRQVCKTRCVQPTRNLLAEISSECMEIMTVYKGFMLIGDSHNEENQVCLSLNTHLVFADALNIINKRDDNEEKVLYEIINPKCLTLEQLYGQFDSGSNEWVDGVLSQIFREFSSDKCESRKWIIFDGPVDSSWVENMNTVLDDNKKLCLTSGEVIHLAKNMSIIFEVMDLSQASPATVSCCGMIYMESSSLGWKPLVLSWIEKGNPAWREGNEKLLEDMFGWLTPSCMEFVQKCCIQLVSPGVSNTINCATLLISMLLDEAVKQNEDIKSIQSWIQAAFLFAGVWSFGGILDAESQVKFDEFYKNIWKGCNESYPVPASIEKIEIAIPAEGTLYDYVYSFKPKGGWKNWPEVVKTIKIEETVGINSPIPTTESLRFQFLMDLHIRNNAPLLFVGPSGAGKTFHIRNMLTYKLCDDRYFPAFILFTSQTTSNQTQEIFMSKLNKQGKNCYGPSTGKKCIMFIDDLDMPAKETDGAQSAIELLRQFFDHSHWYDLKSKCKIFILDVVILAAMGLPGGYHQEVYQRCLRHFSIYSVNQISAESINRIFTNILLLSLKRNGFAADVASSVTSIINATLDVYEGAVSHLLPTPAKCHYTFNMRDFSRVIQGCVLLKKESLDNKKLFTKIWVHEVLRVFYDRLIEAEDRTWLYNKLRQSVEEHFCEPFDECLDTLPKENGLVSEESLRSLLFGNFMNPNAPAEDRRYEEIVSLDTLTRVAEIALAEYNATHKPNIDIIAL</sequence>
<feature type="domain" description="Dynein heavy chain linker" evidence="14">
    <location>
        <begin position="535"/>
        <end position="988"/>
    </location>
</feature>
<keyword evidence="9" id="KW-0969">Cilium</keyword>
<evidence type="ECO:0000256" key="10">
    <source>
        <dbReference type="ARBA" id="ARBA00023175"/>
    </source>
</evidence>